<evidence type="ECO:0000313" key="4">
    <source>
        <dbReference type="Proteomes" id="UP000187735"/>
    </source>
</evidence>
<sequence length="336" mass="35331" precursor="true">MTRPFILFLLPLAFAVGCSEDNSATTAEAPGVQLAEAPSEDTAEASVRYIMEGVKNGQPVVAWNALPTSYQKDITGIVQKFGETMDPQVWGQITGLIKNVHELLVEKQDFIAGHPMVAQSGDPATTKEAIAQVTNLLKTVLDSAGDLENLKTFDGAEFMKTTGADLLTQFDALSKLAPPGSTPGPIGLAALENAKVETLESTDTTAKLKITTGDNEQVEDYTKVDGKWLPVSLTKDWDQQVADANQAIAELPNSIGQIQQGVGMASGILPGLLAPLKAAETQEQFNAAVNNLQQSAMMMMGGMGGRPPSGGPPASDSQSSGSQSDPVPEPAKPPEE</sequence>
<accession>A0A1P8WBI1</accession>
<dbReference type="AlphaFoldDB" id="A0A1P8WBI1"/>
<keyword evidence="2" id="KW-0732">Signal</keyword>
<feature type="chain" id="PRO_5012275524" evidence="2">
    <location>
        <begin position="16"/>
        <end position="336"/>
    </location>
</feature>
<protein>
    <submittedName>
        <fullName evidence="3">Uncharacterized protein</fullName>
    </submittedName>
</protein>
<name>A0A1P8WBI1_9PLAN</name>
<proteinExistence type="predicted"/>
<gene>
    <name evidence="3" type="ORF">Fuma_00984</name>
</gene>
<dbReference type="Proteomes" id="UP000187735">
    <property type="component" value="Chromosome"/>
</dbReference>
<dbReference type="KEGG" id="fmr:Fuma_00984"/>
<feature type="compositionally biased region" description="Pro residues" evidence="1">
    <location>
        <begin position="327"/>
        <end position="336"/>
    </location>
</feature>
<feature type="compositionally biased region" description="Low complexity" evidence="1">
    <location>
        <begin position="312"/>
        <end position="326"/>
    </location>
</feature>
<feature type="signal peptide" evidence="2">
    <location>
        <begin position="1"/>
        <end position="15"/>
    </location>
</feature>
<dbReference type="STRING" id="1891926.Fuma_00984"/>
<dbReference type="RefSeq" id="WP_145943995.1">
    <property type="nucleotide sequence ID" value="NZ_CP017641.1"/>
</dbReference>
<evidence type="ECO:0000256" key="1">
    <source>
        <dbReference type="SAM" id="MobiDB-lite"/>
    </source>
</evidence>
<dbReference type="EMBL" id="CP017641">
    <property type="protein sequence ID" value="APZ91396.1"/>
    <property type="molecule type" value="Genomic_DNA"/>
</dbReference>
<reference evidence="3 4" key="1">
    <citation type="journal article" date="2016" name="Front. Microbiol.">
        <title>Fuerstia marisgermanicae gen. nov., sp. nov., an Unusual Member of the Phylum Planctomycetes from the German Wadden Sea.</title>
        <authorList>
            <person name="Kohn T."/>
            <person name="Heuer A."/>
            <person name="Jogler M."/>
            <person name="Vollmers J."/>
            <person name="Boedeker C."/>
            <person name="Bunk B."/>
            <person name="Rast P."/>
            <person name="Borchert D."/>
            <person name="Glockner I."/>
            <person name="Freese H.M."/>
            <person name="Klenk H.P."/>
            <person name="Overmann J."/>
            <person name="Kaster A.K."/>
            <person name="Rohde M."/>
            <person name="Wiegand S."/>
            <person name="Jogler C."/>
        </authorList>
    </citation>
    <scope>NUCLEOTIDE SEQUENCE [LARGE SCALE GENOMIC DNA]</scope>
    <source>
        <strain evidence="3 4">NH11</strain>
    </source>
</reference>
<dbReference type="OrthoDB" id="289213at2"/>
<feature type="region of interest" description="Disordered" evidence="1">
    <location>
        <begin position="299"/>
        <end position="336"/>
    </location>
</feature>
<evidence type="ECO:0000256" key="2">
    <source>
        <dbReference type="SAM" id="SignalP"/>
    </source>
</evidence>
<dbReference type="PROSITE" id="PS51257">
    <property type="entry name" value="PROKAR_LIPOPROTEIN"/>
    <property type="match status" value="1"/>
</dbReference>
<organism evidence="3 4">
    <name type="scientific">Fuerstiella marisgermanici</name>
    <dbReference type="NCBI Taxonomy" id="1891926"/>
    <lineage>
        <taxon>Bacteria</taxon>
        <taxon>Pseudomonadati</taxon>
        <taxon>Planctomycetota</taxon>
        <taxon>Planctomycetia</taxon>
        <taxon>Planctomycetales</taxon>
        <taxon>Planctomycetaceae</taxon>
        <taxon>Fuerstiella</taxon>
    </lineage>
</organism>
<keyword evidence="4" id="KW-1185">Reference proteome</keyword>
<evidence type="ECO:0000313" key="3">
    <source>
        <dbReference type="EMBL" id="APZ91396.1"/>
    </source>
</evidence>